<evidence type="ECO:0000256" key="3">
    <source>
        <dbReference type="ARBA" id="ARBA00022679"/>
    </source>
</evidence>
<sequence>MAVAIALGLLVLAYLLGSIPAGYLAGRWLKGIDIRQYGSGSTGATNVMRTVGKPAGITVFIFDILKGAIAIGLVRALWTGDLIVDPTWLAIKPWLEVVAGLTAVIGHSKSLWLNFQGGKSVATSLGTLLALSWQVGLGGFAAFCVVLAIWRYVSLGSIVGAIMVSVLMLSLQNPLPYCLFGLAITVFVIARHKTNISRLLKGTEPKFGQKVQIPEPVSDSASGS</sequence>
<dbReference type="NCBIfam" id="TIGR00023">
    <property type="entry name" value="glycerol-3-phosphate 1-O-acyltransferase PlsY"/>
    <property type="match status" value="1"/>
</dbReference>
<evidence type="ECO:0000256" key="10">
    <source>
        <dbReference type="HAMAP-Rule" id="MF_01043"/>
    </source>
</evidence>
<organism evidence="11 12">
    <name type="scientific">Limnothrix redekei LRLZ20PSL1</name>
    <dbReference type="NCBI Taxonomy" id="3112953"/>
    <lineage>
        <taxon>Bacteria</taxon>
        <taxon>Bacillati</taxon>
        <taxon>Cyanobacteriota</taxon>
        <taxon>Cyanophyceae</taxon>
        <taxon>Pseudanabaenales</taxon>
        <taxon>Pseudanabaenaceae</taxon>
        <taxon>Limnothrix</taxon>
    </lineage>
</organism>
<evidence type="ECO:0000256" key="5">
    <source>
        <dbReference type="ARBA" id="ARBA00022989"/>
    </source>
</evidence>
<evidence type="ECO:0000256" key="6">
    <source>
        <dbReference type="ARBA" id="ARBA00023098"/>
    </source>
</evidence>
<comment type="pathway">
    <text evidence="10">Lipid metabolism; phospholipid metabolism.</text>
</comment>
<keyword evidence="9 10" id="KW-1208">Phospholipid metabolism</keyword>
<dbReference type="RefSeq" id="WP_393014184.1">
    <property type="nucleotide sequence ID" value="NZ_JAZAQF010000078.1"/>
</dbReference>
<dbReference type="EMBL" id="JAZAQF010000078">
    <property type="protein sequence ID" value="MFG3818704.1"/>
    <property type="molecule type" value="Genomic_DNA"/>
</dbReference>
<dbReference type="Proteomes" id="UP001604335">
    <property type="component" value="Unassembled WGS sequence"/>
</dbReference>
<gene>
    <name evidence="10 11" type="primary">plsY</name>
    <name evidence="11" type="ORF">VPK24_13735</name>
</gene>
<keyword evidence="3 10" id="KW-0808">Transferase</keyword>
<evidence type="ECO:0000256" key="7">
    <source>
        <dbReference type="ARBA" id="ARBA00023136"/>
    </source>
</evidence>
<keyword evidence="1 10" id="KW-1003">Cell membrane</keyword>
<dbReference type="SMART" id="SM01207">
    <property type="entry name" value="G3P_acyltransf"/>
    <property type="match status" value="1"/>
</dbReference>
<feature type="transmembrane region" description="Helical" evidence="10">
    <location>
        <begin position="174"/>
        <end position="190"/>
    </location>
</feature>
<evidence type="ECO:0000256" key="2">
    <source>
        <dbReference type="ARBA" id="ARBA00022516"/>
    </source>
</evidence>
<dbReference type="GO" id="GO:0004366">
    <property type="term" value="F:glycerol-3-phosphate O-acyltransferase activity"/>
    <property type="evidence" value="ECO:0007669"/>
    <property type="project" value="UniProtKB-EC"/>
</dbReference>
<dbReference type="Pfam" id="PF02660">
    <property type="entry name" value="G3P_acyltransf"/>
    <property type="match status" value="1"/>
</dbReference>
<accession>A0ABW7CC44</accession>
<evidence type="ECO:0000256" key="9">
    <source>
        <dbReference type="ARBA" id="ARBA00023264"/>
    </source>
</evidence>
<evidence type="ECO:0000313" key="12">
    <source>
        <dbReference type="Proteomes" id="UP001604335"/>
    </source>
</evidence>
<evidence type="ECO:0000256" key="4">
    <source>
        <dbReference type="ARBA" id="ARBA00022692"/>
    </source>
</evidence>
<evidence type="ECO:0000256" key="1">
    <source>
        <dbReference type="ARBA" id="ARBA00022475"/>
    </source>
</evidence>
<dbReference type="PANTHER" id="PTHR30309">
    <property type="entry name" value="INNER MEMBRANE PROTEIN YGIH"/>
    <property type="match status" value="1"/>
</dbReference>
<proteinExistence type="inferred from homology"/>
<keyword evidence="8 10" id="KW-0594">Phospholipid biosynthesis</keyword>
<dbReference type="HAMAP" id="MF_01043">
    <property type="entry name" value="PlsY"/>
    <property type="match status" value="1"/>
</dbReference>
<keyword evidence="5 10" id="KW-1133">Transmembrane helix</keyword>
<keyword evidence="7 10" id="KW-0472">Membrane</keyword>
<comment type="caution">
    <text evidence="11">The sequence shown here is derived from an EMBL/GenBank/DDBJ whole genome shotgun (WGS) entry which is preliminary data.</text>
</comment>
<comment type="catalytic activity">
    <reaction evidence="10">
        <text>an acyl phosphate + sn-glycerol 3-phosphate = a 1-acyl-sn-glycero-3-phosphate + phosphate</text>
        <dbReference type="Rhea" id="RHEA:34075"/>
        <dbReference type="ChEBI" id="CHEBI:43474"/>
        <dbReference type="ChEBI" id="CHEBI:57597"/>
        <dbReference type="ChEBI" id="CHEBI:57970"/>
        <dbReference type="ChEBI" id="CHEBI:59918"/>
        <dbReference type="EC" id="2.3.1.275"/>
    </reaction>
</comment>
<feature type="transmembrane region" description="Helical" evidence="10">
    <location>
        <begin position="128"/>
        <end position="147"/>
    </location>
</feature>
<feature type="transmembrane region" description="Helical" evidence="10">
    <location>
        <begin position="89"/>
        <end position="108"/>
    </location>
</feature>
<keyword evidence="4 10" id="KW-0812">Transmembrane</keyword>
<protein>
    <recommendedName>
        <fullName evidence="10">Glycerol-3-phosphate acyltransferase</fullName>
    </recommendedName>
    <alternativeName>
        <fullName evidence="10">Acyl-PO4 G3P acyltransferase</fullName>
    </alternativeName>
    <alternativeName>
        <fullName evidence="10">Acyl-phosphate--glycerol-3-phosphate acyltransferase</fullName>
    </alternativeName>
    <alternativeName>
        <fullName evidence="10">G3P acyltransferase</fullName>
        <shortName evidence="10">GPAT</shortName>
        <ecNumber evidence="10">2.3.1.275</ecNumber>
    </alternativeName>
    <alternativeName>
        <fullName evidence="10">Lysophosphatidic acid synthase</fullName>
        <shortName evidence="10">LPA synthase</shortName>
    </alternativeName>
</protein>
<comment type="subcellular location">
    <subcellularLocation>
        <location evidence="10">Cell membrane</location>
        <topology evidence="10">Multi-pass membrane protein</topology>
    </subcellularLocation>
</comment>
<keyword evidence="6 10" id="KW-0443">Lipid metabolism</keyword>
<comment type="subunit">
    <text evidence="10">Probably interacts with PlsX.</text>
</comment>
<evidence type="ECO:0000313" key="11">
    <source>
        <dbReference type="EMBL" id="MFG3818704.1"/>
    </source>
</evidence>
<name>A0ABW7CC44_9CYAN</name>
<keyword evidence="11" id="KW-0012">Acyltransferase</keyword>
<reference evidence="12" key="1">
    <citation type="journal article" date="2024" name="Algal Res.">
        <title>Biochemical, toxicological and genomic investigation of a high-biomass producing Limnothrix strain isolated from Italian shallow drinking water reservoir.</title>
        <authorList>
            <person name="Simonazzi M."/>
            <person name="Shishido T.K."/>
            <person name="Delbaje E."/>
            <person name="Wahlsten M."/>
            <person name="Fewer D.P."/>
            <person name="Sivonen K."/>
            <person name="Pezzolesi L."/>
            <person name="Pistocchi R."/>
        </authorList>
    </citation>
    <scope>NUCLEOTIDE SEQUENCE [LARGE SCALE GENOMIC DNA]</scope>
    <source>
        <strain evidence="12">LRLZ20PSL1</strain>
    </source>
</reference>
<keyword evidence="2 10" id="KW-0444">Lipid biosynthesis</keyword>
<keyword evidence="12" id="KW-1185">Reference proteome</keyword>
<comment type="function">
    <text evidence="10">Catalyzes the transfer of an acyl group from acyl-phosphate (acyl-PO(4)) to glycerol-3-phosphate (G3P) to form lysophosphatidic acid (LPA). This enzyme utilizes acyl-phosphate as fatty acyl donor, but not acyl-CoA or acyl-ACP.</text>
</comment>
<comment type="similarity">
    <text evidence="10">Belongs to the PlsY family.</text>
</comment>
<evidence type="ECO:0000256" key="8">
    <source>
        <dbReference type="ARBA" id="ARBA00023209"/>
    </source>
</evidence>
<dbReference type="EC" id="2.3.1.275" evidence="10"/>
<dbReference type="PANTHER" id="PTHR30309:SF0">
    <property type="entry name" value="GLYCEROL-3-PHOSPHATE ACYLTRANSFERASE-RELATED"/>
    <property type="match status" value="1"/>
</dbReference>
<dbReference type="InterPro" id="IPR003811">
    <property type="entry name" value="G3P_acylTferase_PlsY"/>
</dbReference>
<feature type="transmembrane region" description="Helical" evidence="10">
    <location>
        <begin position="55"/>
        <end position="77"/>
    </location>
</feature>